<proteinExistence type="predicted"/>
<gene>
    <name evidence="1" type="ORF">Tco_1110935</name>
</gene>
<dbReference type="EMBL" id="BQNB010020880">
    <property type="protein sequence ID" value="GJU00597.1"/>
    <property type="molecule type" value="Genomic_DNA"/>
</dbReference>
<sequence>MNNFADFPKSELLYGQEAQTQMINFTDLPKSDSGYDQKQVKNERLVENVKRGKRVRKRGKGAKKDLACDFERVTVCDCDKRGDRVRVAYLKDEIEALRPRFKIPASVFIRSQKSLNAVIEPEKLKSTVRHVRQ</sequence>
<dbReference type="Proteomes" id="UP001151760">
    <property type="component" value="Unassembled WGS sequence"/>
</dbReference>
<accession>A0ABQ5IK99</accession>
<comment type="caution">
    <text evidence="1">The sequence shown here is derived from an EMBL/GenBank/DDBJ whole genome shotgun (WGS) entry which is preliminary data.</text>
</comment>
<name>A0ABQ5IK99_9ASTR</name>
<reference evidence="1" key="2">
    <citation type="submission" date="2022-01" db="EMBL/GenBank/DDBJ databases">
        <authorList>
            <person name="Yamashiro T."/>
            <person name="Shiraishi A."/>
            <person name="Satake H."/>
            <person name="Nakayama K."/>
        </authorList>
    </citation>
    <scope>NUCLEOTIDE SEQUENCE</scope>
</reference>
<reference evidence="1" key="1">
    <citation type="journal article" date="2022" name="Int. J. Mol. Sci.">
        <title>Draft Genome of Tanacetum Coccineum: Genomic Comparison of Closely Related Tanacetum-Family Plants.</title>
        <authorList>
            <person name="Yamashiro T."/>
            <person name="Shiraishi A."/>
            <person name="Nakayama K."/>
            <person name="Satake H."/>
        </authorList>
    </citation>
    <scope>NUCLEOTIDE SEQUENCE</scope>
</reference>
<evidence type="ECO:0000313" key="2">
    <source>
        <dbReference type="Proteomes" id="UP001151760"/>
    </source>
</evidence>
<evidence type="ECO:0000313" key="1">
    <source>
        <dbReference type="EMBL" id="GJU00597.1"/>
    </source>
</evidence>
<keyword evidence="2" id="KW-1185">Reference proteome</keyword>
<protein>
    <submittedName>
        <fullName evidence="1">Uncharacterized protein</fullName>
    </submittedName>
</protein>
<organism evidence="1 2">
    <name type="scientific">Tanacetum coccineum</name>
    <dbReference type="NCBI Taxonomy" id="301880"/>
    <lineage>
        <taxon>Eukaryota</taxon>
        <taxon>Viridiplantae</taxon>
        <taxon>Streptophyta</taxon>
        <taxon>Embryophyta</taxon>
        <taxon>Tracheophyta</taxon>
        <taxon>Spermatophyta</taxon>
        <taxon>Magnoliopsida</taxon>
        <taxon>eudicotyledons</taxon>
        <taxon>Gunneridae</taxon>
        <taxon>Pentapetalae</taxon>
        <taxon>asterids</taxon>
        <taxon>campanulids</taxon>
        <taxon>Asterales</taxon>
        <taxon>Asteraceae</taxon>
        <taxon>Asteroideae</taxon>
        <taxon>Anthemideae</taxon>
        <taxon>Anthemidinae</taxon>
        <taxon>Tanacetum</taxon>
    </lineage>
</organism>